<feature type="signal peptide" evidence="1">
    <location>
        <begin position="1"/>
        <end position="23"/>
    </location>
</feature>
<organism evidence="2 3">
    <name type="scientific">Devosia sediminis</name>
    <dbReference type="NCBI Taxonomy" id="2798801"/>
    <lineage>
        <taxon>Bacteria</taxon>
        <taxon>Pseudomonadati</taxon>
        <taxon>Pseudomonadota</taxon>
        <taxon>Alphaproteobacteria</taxon>
        <taxon>Hyphomicrobiales</taxon>
        <taxon>Devosiaceae</taxon>
        <taxon>Devosia</taxon>
    </lineage>
</organism>
<comment type="caution">
    <text evidence="2">The sequence shown here is derived from an EMBL/GenBank/DDBJ whole genome shotgun (WGS) entry which is preliminary data.</text>
</comment>
<evidence type="ECO:0000256" key="1">
    <source>
        <dbReference type="SAM" id="SignalP"/>
    </source>
</evidence>
<reference evidence="2" key="1">
    <citation type="submission" date="2020-12" db="EMBL/GenBank/DDBJ databases">
        <title>Devosia sp. MSA67 isolated from Mo River.</title>
        <authorList>
            <person name="Ma F."/>
            <person name="Zi Z."/>
        </authorList>
    </citation>
    <scope>NUCLEOTIDE SEQUENCE</scope>
    <source>
        <strain evidence="2">MSA67</strain>
    </source>
</reference>
<keyword evidence="3" id="KW-1185">Reference proteome</keyword>
<dbReference type="AlphaFoldDB" id="A0A934IX29"/>
<feature type="chain" id="PRO_5037853662" evidence="1">
    <location>
        <begin position="24"/>
        <end position="129"/>
    </location>
</feature>
<sequence>MPRLKSLVAALALCAAAALPALASPAGVWELETRDTRFALELCGDGTQLCGSLVWLSDTDYNEEYKPYLNQPMARALRQSRPGQWKGEMNFMGYRLNGTITQNSADHMTMSGCAFLVICKTYQMYRHAP</sequence>
<evidence type="ECO:0000313" key="3">
    <source>
        <dbReference type="Proteomes" id="UP000602124"/>
    </source>
</evidence>
<dbReference type="Proteomes" id="UP000602124">
    <property type="component" value="Unassembled WGS sequence"/>
</dbReference>
<proteinExistence type="predicted"/>
<name>A0A934IX29_9HYPH</name>
<evidence type="ECO:0000313" key="2">
    <source>
        <dbReference type="EMBL" id="MBJ3783509.1"/>
    </source>
</evidence>
<gene>
    <name evidence="2" type="ORF">JEQ47_02140</name>
</gene>
<dbReference type="RefSeq" id="WP_198874743.1">
    <property type="nucleotide sequence ID" value="NZ_JAEKMH010000001.1"/>
</dbReference>
<keyword evidence="1" id="KW-0732">Signal</keyword>
<dbReference type="EMBL" id="JAEKMH010000001">
    <property type="protein sequence ID" value="MBJ3783509.1"/>
    <property type="molecule type" value="Genomic_DNA"/>
</dbReference>
<accession>A0A934IX29</accession>
<protein>
    <submittedName>
        <fullName evidence="2">DUF2147 domain-containing protein</fullName>
    </submittedName>
</protein>